<evidence type="ECO:0000313" key="1">
    <source>
        <dbReference type="EMBL" id="GGY84842.1"/>
    </source>
</evidence>
<evidence type="ECO:0000313" key="2">
    <source>
        <dbReference type="Proteomes" id="UP000619761"/>
    </source>
</evidence>
<proteinExistence type="predicted"/>
<sequence>MSIIDPTRITAIFKTLSVTSSDGANTHKSTIEKKAGAAASLKIDNSQERDKEKLKKNLQTILKKLKEQDNFEEKAPKAVIKEILLWEFGDEFFNHPQFNRISQTVSEQMLTKKHSKDYFFRIVAELTTPD</sequence>
<name>A0ABQ3BAA4_9GAMM</name>
<keyword evidence="2" id="KW-1185">Reference proteome</keyword>
<comment type="caution">
    <text evidence="1">The sequence shown here is derived from an EMBL/GenBank/DDBJ whole genome shotgun (WGS) entry which is preliminary data.</text>
</comment>
<dbReference type="RefSeq" id="WP_189420472.1">
    <property type="nucleotide sequence ID" value="NZ_BMYZ01000003.1"/>
</dbReference>
<organism evidence="1 2">
    <name type="scientific">Cellvibrio zantedeschiae</name>
    <dbReference type="NCBI Taxonomy" id="1237077"/>
    <lineage>
        <taxon>Bacteria</taxon>
        <taxon>Pseudomonadati</taxon>
        <taxon>Pseudomonadota</taxon>
        <taxon>Gammaproteobacteria</taxon>
        <taxon>Cellvibrionales</taxon>
        <taxon>Cellvibrionaceae</taxon>
        <taxon>Cellvibrio</taxon>
    </lineage>
</organism>
<dbReference type="EMBL" id="BMYZ01000003">
    <property type="protein sequence ID" value="GGY84842.1"/>
    <property type="molecule type" value="Genomic_DNA"/>
</dbReference>
<accession>A0ABQ3BAA4</accession>
<gene>
    <name evidence="1" type="ORF">GCM10011613_32360</name>
</gene>
<dbReference type="Proteomes" id="UP000619761">
    <property type="component" value="Unassembled WGS sequence"/>
</dbReference>
<protein>
    <submittedName>
        <fullName evidence="1">Uncharacterized protein</fullName>
    </submittedName>
</protein>
<reference evidence="2" key="1">
    <citation type="journal article" date="2019" name="Int. J. Syst. Evol. Microbiol.">
        <title>The Global Catalogue of Microorganisms (GCM) 10K type strain sequencing project: providing services to taxonomists for standard genome sequencing and annotation.</title>
        <authorList>
            <consortium name="The Broad Institute Genomics Platform"/>
            <consortium name="The Broad Institute Genome Sequencing Center for Infectious Disease"/>
            <person name="Wu L."/>
            <person name="Ma J."/>
        </authorList>
    </citation>
    <scope>NUCLEOTIDE SEQUENCE [LARGE SCALE GENOMIC DNA]</scope>
    <source>
        <strain evidence="2">KCTC 32239</strain>
    </source>
</reference>